<keyword evidence="3" id="KW-0255">Endonuclease</keyword>
<evidence type="ECO:0000256" key="2">
    <source>
        <dbReference type="ARBA" id="ARBA00022722"/>
    </source>
</evidence>
<dbReference type="InterPro" id="IPR005135">
    <property type="entry name" value="Endo/exonuclease/phosphatase"/>
</dbReference>
<dbReference type="InterPro" id="IPR036691">
    <property type="entry name" value="Endo/exonu/phosph_ase_sf"/>
</dbReference>
<reference evidence="6" key="1">
    <citation type="submission" date="2025-08" db="UniProtKB">
        <authorList>
            <consortium name="Ensembl"/>
        </authorList>
    </citation>
    <scope>IDENTIFICATION</scope>
</reference>
<dbReference type="Gene3D" id="3.60.10.10">
    <property type="entry name" value="Endonuclease/exonuclease/phosphatase"/>
    <property type="match status" value="1"/>
</dbReference>
<evidence type="ECO:0000313" key="6">
    <source>
        <dbReference type="Ensembl" id="ENSSRHP00000060164.1"/>
    </source>
</evidence>
<dbReference type="Pfam" id="PF03372">
    <property type="entry name" value="Exo_endo_phos"/>
    <property type="match status" value="1"/>
</dbReference>
<dbReference type="SUPFAM" id="SSF56219">
    <property type="entry name" value="DNase I-like"/>
    <property type="match status" value="1"/>
</dbReference>
<protein>
    <submittedName>
        <fullName evidence="6">Deoxyribonuclease 1 like 4, tandem duplicate 1</fullName>
    </submittedName>
</protein>
<organism evidence="6 7">
    <name type="scientific">Sinocyclocheilus rhinocerous</name>
    <dbReference type="NCBI Taxonomy" id="307959"/>
    <lineage>
        <taxon>Eukaryota</taxon>
        <taxon>Metazoa</taxon>
        <taxon>Chordata</taxon>
        <taxon>Craniata</taxon>
        <taxon>Vertebrata</taxon>
        <taxon>Euteleostomi</taxon>
        <taxon>Actinopterygii</taxon>
        <taxon>Neopterygii</taxon>
        <taxon>Teleostei</taxon>
        <taxon>Ostariophysi</taxon>
        <taxon>Cypriniformes</taxon>
        <taxon>Cyprinidae</taxon>
        <taxon>Cyprininae</taxon>
        <taxon>Sinocyclocheilus</taxon>
    </lineage>
</organism>
<dbReference type="GO" id="GO:0006308">
    <property type="term" value="P:DNA catabolic process"/>
    <property type="evidence" value="ECO:0007669"/>
    <property type="project" value="InterPro"/>
</dbReference>
<dbReference type="GO" id="GO:0003677">
    <property type="term" value="F:DNA binding"/>
    <property type="evidence" value="ECO:0007669"/>
    <property type="project" value="TreeGrafter"/>
</dbReference>
<dbReference type="PANTHER" id="PTHR11371">
    <property type="entry name" value="DEOXYRIBONUCLEASE"/>
    <property type="match status" value="1"/>
</dbReference>
<reference evidence="6" key="2">
    <citation type="submission" date="2025-09" db="UniProtKB">
        <authorList>
            <consortium name="Ensembl"/>
        </authorList>
    </citation>
    <scope>IDENTIFICATION</scope>
</reference>
<accession>A0A673K126</accession>
<proteinExistence type="inferred from homology"/>
<keyword evidence="7" id="KW-1185">Reference proteome</keyword>
<evidence type="ECO:0000313" key="7">
    <source>
        <dbReference type="Proteomes" id="UP000472270"/>
    </source>
</evidence>
<dbReference type="Ensembl" id="ENSSRHT00000061835.1">
    <property type="protein sequence ID" value="ENSSRHP00000060164.1"/>
    <property type="gene ID" value="ENSSRHG00000030111.1"/>
</dbReference>
<dbReference type="AlphaFoldDB" id="A0A673K126"/>
<dbReference type="PANTHER" id="PTHR11371:SF26">
    <property type="entry name" value="DEOXYRIBONUCLEASE"/>
    <property type="match status" value="1"/>
</dbReference>
<evidence type="ECO:0000256" key="4">
    <source>
        <dbReference type="ARBA" id="ARBA00022801"/>
    </source>
</evidence>
<dbReference type="Proteomes" id="UP000472270">
    <property type="component" value="Unassembled WGS sequence"/>
</dbReference>
<dbReference type="GO" id="GO:0005634">
    <property type="term" value="C:nucleus"/>
    <property type="evidence" value="ECO:0007669"/>
    <property type="project" value="TreeGrafter"/>
</dbReference>
<keyword evidence="2" id="KW-0540">Nuclease</keyword>
<evidence type="ECO:0000256" key="1">
    <source>
        <dbReference type="ARBA" id="ARBA00007359"/>
    </source>
</evidence>
<sequence length="206" mass="23860">MKVASFNVRKFGREKLSDKFVRETLIKIASRYDIIVILEVVDSSGDSVEKFLRELNQCESSKDKVVDLPGDEDAFAREPYVLRFKCHNTELEDLVMIPVHTKPDDAERELDELYDVFKAVKKKCKTKNIMILGDFNADGTYLSEAAKKKNRIWGRNFHWLIEDGVDTTTVCGMLFLTDTEVNKNNFLFELKPLLFNHTYHKDLTAK</sequence>
<evidence type="ECO:0000256" key="3">
    <source>
        <dbReference type="ARBA" id="ARBA00022759"/>
    </source>
</evidence>
<comment type="similarity">
    <text evidence="1">Belongs to the DNase I family.</text>
</comment>
<dbReference type="SMART" id="SM00476">
    <property type="entry name" value="DNaseIc"/>
    <property type="match status" value="1"/>
</dbReference>
<feature type="domain" description="Endonuclease/exonuclease/phosphatase" evidence="5">
    <location>
        <begin position="4"/>
        <end position="143"/>
    </location>
</feature>
<dbReference type="GO" id="GO:0004530">
    <property type="term" value="F:deoxyribonuclease I activity"/>
    <property type="evidence" value="ECO:0007669"/>
    <property type="project" value="TreeGrafter"/>
</dbReference>
<evidence type="ECO:0000259" key="5">
    <source>
        <dbReference type="Pfam" id="PF03372"/>
    </source>
</evidence>
<keyword evidence="4" id="KW-0378">Hydrolase</keyword>
<name>A0A673K126_9TELE</name>
<dbReference type="InterPro" id="IPR016202">
    <property type="entry name" value="DNase_I"/>
</dbReference>